<dbReference type="AlphaFoldDB" id="A0A2T0V5N3"/>
<dbReference type="InterPro" id="IPR050109">
    <property type="entry name" value="HTH-type_TetR-like_transc_reg"/>
</dbReference>
<dbReference type="InterPro" id="IPR041467">
    <property type="entry name" value="Sco4008_C"/>
</dbReference>
<evidence type="ECO:0000313" key="4">
    <source>
        <dbReference type="EMBL" id="PRY65464.1"/>
    </source>
</evidence>
<feature type="DNA-binding region" description="H-T-H motif" evidence="2">
    <location>
        <begin position="28"/>
        <end position="47"/>
    </location>
</feature>
<dbReference type="PANTHER" id="PTHR30328:SF54">
    <property type="entry name" value="HTH-TYPE TRANSCRIPTIONAL REPRESSOR SCO4008"/>
    <property type="match status" value="1"/>
</dbReference>
<dbReference type="EMBL" id="PVTL01000010">
    <property type="protein sequence ID" value="PRY65464.1"/>
    <property type="molecule type" value="Genomic_DNA"/>
</dbReference>
<evidence type="ECO:0000256" key="1">
    <source>
        <dbReference type="ARBA" id="ARBA00023125"/>
    </source>
</evidence>
<keyword evidence="5" id="KW-1185">Reference proteome</keyword>
<reference evidence="4 5" key="1">
    <citation type="submission" date="2018-03" db="EMBL/GenBank/DDBJ databases">
        <title>Genomic Encyclopedia of Type Strains, Phase III (KMG-III): the genomes of soil and plant-associated and newly described type strains.</title>
        <authorList>
            <person name="Whitman W."/>
        </authorList>
    </citation>
    <scope>NUCLEOTIDE SEQUENCE [LARGE SCALE GENOMIC DNA]</scope>
    <source>
        <strain evidence="4 5">CGMCC 1.12484</strain>
    </source>
</reference>
<dbReference type="PROSITE" id="PS50977">
    <property type="entry name" value="HTH_TETR_2"/>
    <property type="match status" value="1"/>
</dbReference>
<sequence>MKSGDATRERILAAAKAEFAEFGIAGARVDRIAANARANKAQLYTFFGGKEALFETIFTASLDGIVNAVPIDATDLPGYAVRLYNEYLEQPELVRLATWARLERRPTGHLTADAYQLDASKLSDIDSAQRRGFIDEWFTPFEVLTTVIAISMTWSPASTTYAAAKSDEQTEHDRRRETIRRVVSRSLCTAQS</sequence>
<dbReference type="GO" id="GO:0003677">
    <property type="term" value="F:DNA binding"/>
    <property type="evidence" value="ECO:0007669"/>
    <property type="project" value="UniProtKB-UniRule"/>
</dbReference>
<protein>
    <submittedName>
        <fullName evidence="4">TetR family transcriptional regulator</fullName>
    </submittedName>
</protein>
<dbReference type="GO" id="GO:0006355">
    <property type="term" value="P:regulation of DNA-templated transcription"/>
    <property type="evidence" value="ECO:0007669"/>
    <property type="project" value="UniProtKB-ARBA"/>
</dbReference>
<proteinExistence type="predicted"/>
<dbReference type="Pfam" id="PF17926">
    <property type="entry name" value="TetR_C_21"/>
    <property type="match status" value="1"/>
</dbReference>
<comment type="caution">
    <text evidence="4">The sequence shown here is derived from an EMBL/GenBank/DDBJ whole genome shotgun (WGS) entry which is preliminary data.</text>
</comment>
<dbReference type="SUPFAM" id="SSF46689">
    <property type="entry name" value="Homeodomain-like"/>
    <property type="match status" value="1"/>
</dbReference>
<dbReference type="InterPro" id="IPR009057">
    <property type="entry name" value="Homeodomain-like_sf"/>
</dbReference>
<dbReference type="PRINTS" id="PR00455">
    <property type="entry name" value="HTHTETR"/>
</dbReference>
<evidence type="ECO:0000259" key="3">
    <source>
        <dbReference type="PROSITE" id="PS50977"/>
    </source>
</evidence>
<dbReference type="Proteomes" id="UP000237983">
    <property type="component" value="Unassembled WGS sequence"/>
</dbReference>
<keyword evidence="1 2" id="KW-0238">DNA-binding</keyword>
<dbReference type="PANTHER" id="PTHR30328">
    <property type="entry name" value="TRANSCRIPTIONAL REPRESSOR"/>
    <property type="match status" value="1"/>
</dbReference>
<dbReference type="Gene3D" id="1.10.357.10">
    <property type="entry name" value="Tetracycline Repressor, domain 2"/>
    <property type="match status" value="1"/>
</dbReference>
<dbReference type="RefSeq" id="WP_106214728.1">
    <property type="nucleotide sequence ID" value="NZ_PVTL01000010.1"/>
</dbReference>
<dbReference type="InterPro" id="IPR036271">
    <property type="entry name" value="Tet_transcr_reg_TetR-rel_C_sf"/>
</dbReference>
<dbReference type="InterPro" id="IPR001647">
    <property type="entry name" value="HTH_TetR"/>
</dbReference>
<accession>A0A2T0V5N3</accession>
<gene>
    <name evidence="4" type="ORF">B0I08_11096</name>
</gene>
<dbReference type="SUPFAM" id="SSF48498">
    <property type="entry name" value="Tetracyclin repressor-like, C-terminal domain"/>
    <property type="match status" value="1"/>
</dbReference>
<organism evidence="4 5">
    <name type="scientific">Glaciihabitans tibetensis</name>
    <dbReference type="NCBI Taxonomy" id="1266600"/>
    <lineage>
        <taxon>Bacteria</taxon>
        <taxon>Bacillati</taxon>
        <taxon>Actinomycetota</taxon>
        <taxon>Actinomycetes</taxon>
        <taxon>Micrococcales</taxon>
        <taxon>Microbacteriaceae</taxon>
        <taxon>Glaciihabitans</taxon>
    </lineage>
</organism>
<feature type="domain" description="HTH tetR-type" evidence="3">
    <location>
        <begin position="5"/>
        <end position="65"/>
    </location>
</feature>
<dbReference type="Pfam" id="PF00440">
    <property type="entry name" value="TetR_N"/>
    <property type="match status" value="1"/>
</dbReference>
<evidence type="ECO:0000313" key="5">
    <source>
        <dbReference type="Proteomes" id="UP000237983"/>
    </source>
</evidence>
<evidence type="ECO:0000256" key="2">
    <source>
        <dbReference type="PROSITE-ProRule" id="PRU00335"/>
    </source>
</evidence>
<name>A0A2T0V5N3_9MICO</name>
<dbReference type="OrthoDB" id="4726108at2"/>